<evidence type="ECO:0000256" key="1">
    <source>
        <dbReference type="ARBA" id="ARBA00005532"/>
    </source>
</evidence>
<gene>
    <name evidence="6" type="ORF">F1559_001446</name>
</gene>
<dbReference type="InterPro" id="IPR009060">
    <property type="entry name" value="UBA-like_sf"/>
</dbReference>
<dbReference type="Pfam" id="PF00889">
    <property type="entry name" value="EF_TS"/>
    <property type="match status" value="1"/>
</dbReference>
<dbReference type="SUPFAM" id="SSF54713">
    <property type="entry name" value="Elongation factor Ts (EF-Ts), dimerisation domain"/>
    <property type="match status" value="1"/>
</dbReference>
<reference evidence="6 7" key="1">
    <citation type="journal article" date="2020" name="J. Phycol.">
        <title>Comparative genome analysis reveals Cyanidiococcus gen. nov., a new extremophilic red algal genus sister to Cyanidioschyzon (Cyanidioschyzonaceae, Rhodophyta).</title>
        <authorList>
            <person name="Liu S.-L."/>
            <person name="Chiang Y.-R."/>
            <person name="Yoon H.S."/>
            <person name="Fu H.-Y."/>
        </authorList>
    </citation>
    <scope>NUCLEOTIDE SEQUENCE [LARGE SCALE GENOMIC DNA]</scope>
    <source>
        <strain evidence="6 7">THAL066</strain>
    </source>
</reference>
<dbReference type="AlphaFoldDB" id="A0A7J7ICY3"/>
<dbReference type="InterPro" id="IPR014039">
    <property type="entry name" value="Transl_elong_EFTs/EF1B_dimer"/>
</dbReference>
<dbReference type="EMBL" id="VWRR01000019">
    <property type="protein sequence ID" value="KAF6000539.1"/>
    <property type="molecule type" value="Genomic_DNA"/>
</dbReference>
<dbReference type="NCBIfam" id="TIGR00116">
    <property type="entry name" value="tsf"/>
    <property type="match status" value="1"/>
</dbReference>
<evidence type="ECO:0000313" key="7">
    <source>
        <dbReference type="Proteomes" id="UP000530660"/>
    </source>
</evidence>
<dbReference type="InterPro" id="IPR001816">
    <property type="entry name" value="Transl_elong_EFTs/EF1B"/>
</dbReference>
<dbReference type="PANTHER" id="PTHR11741:SF0">
    <property type="entry name" value="ELONGATION FACTOR TS, MITOCHONDRIAL"/>
    <property type="match status" value="1"/>
</dbReference>
<evidence type="ECO:0000256" key="3">
    <source>
        <dbReference type="ARBA" id="ARBA00022917"/>
    </source>
</evidence>
<keyword evidence="3 4" id="KW-0648">Protein biosynthesis</keyword>
<dbReference type="CDD" id="cd14275">
    <property type="entry name" value="UBA_EF-Ts"/>
    <property type="match status" value="1"/>
</dbReference>
<sequence length="296" mass="32877">MIVRSVGLVHLRRWLTNGPSWNATLVRQLRDLTGAPVVECKKALESCNGELDAAKALLISYGERIMQKKGQRSTNSGFIALAVSPDQRRGAMLELRSETDFVHQLPVVQRLGQRGLELLLNEGVVDHQNLIWKVQDELQSAITRTDENITIQRSVCLQIPDTCSSGRVYSYLHNHARVGVLLGLSAPSPCGRQVAMHIAAMRPQYVSSADIEPSVLRRIQLGSHTSASDARAEVNVQKPSKNESKARLETYFAEHCLLDQALITDAADERYRGQPRSIREALGPDVSVFAFERFAL</sequence>
<evidence type="ECO:0000259" key="5">
    <source>
        <dbReference type="Pfam" id="PF00889"/>
    </source>
</evidence>
<accession>A0A7J7ICY3</accession>
<dbReference type="Proteomes" id="UP000530660">
    <property type="component" value="Unassembled WGS sequence"/>
</dbReference>
<proteinExistence type="inferred from homology"/>
<comment type="similarity">
    <text evidence="1 4">Belongs to the EF-Ts family.</text>
</comment>
<comment type="function">
    <text evidence="4">Associates with the EF-Tu.GDP complex and induces the exchange of GDP to GTP. It remains bound to the aminoacyl-tRNA.EF-Tu.GTP complex up to the GTP hydrolysis stage on the ribosome.</text>
</comment>
<dbReference type="GO" id="GO:0003746">
    <property type="term" value="F:translation elongation factor activity"/>
    <property type="evidence" value="ECO:0007669"/>
    <property type="project" value="UniProtKB-UniRule"/>
</dbReference>
<name>A0A7J7ICY3_9RHOD</name>
<dbReference type="Gene3D" id="1.10.8.10">
    <property type="entry name" value="DNA helicase RuvA subunit, C-terminal domain"/>
    <property type="match status" value="1"/>
</dbReference>
<comment type="caution">
    <text evidence="6">The sequence shown here is derived from an EMBL/GenBank/DDBJ whole genome shotgun (WGS) entry which is preliminary data.</text>
</comment>
<comment type="subcellular location">
    <subcellularLocation>
        <location evidence="4">Mitochondrion</location>
    </subcellularLocation>
</comment>
<dbReference type="InterPro" id="IPR036402">
    <property type="entry name" value="EF-Ts_dimer_sf"/>
</dbReference>
<dbReference type="GO" id="GO:0070125">
    <property type="term" value="P:mitochondrial translational elongation"/>
    <property type="evidence" value="ECO:0007669"/>
    <property type="project" value="TreeGrafter"/>
</dbReference>
<dbReference type="SUPFAM" id="SSF46934">
    <property type="entry name" value="UBA-like"/>
    <property type="match status" value="1"/>
</dbReference>
<dbReference type="GO" id="GO:0005739">
    <property type="term" value="C:mitochondrion"/>
    <property type="evidence" value="ECO:0007669"/>
    <property type="project" value="UniProtKB-SubCell"/>
</dbReference>
<dbReference type="Gene3D" id="3.30.479.20">
    <property type="entry name" value="Elongation factor Ts, dimerisation domain"/>
    <property type="match status" value="2"/>
</dbReference>
<dbReference type="OrthoDB" id="277235at2759"/>
<keyword evidence="2 4" id="KW-0251">Elongation factor</keyword>
<evidence type="ECO:0000256" key="4">
    <source>
        <dbReference type="HAMAP-Rule" id="MF_03135"/>
    </source>
</evidence>
<evidence type="ECO:0000256" key="2">
    <source>
        <dbReference type="ARBA" id="ARBA00022768"/>
    </source>
</evidence>
<dbReference type="HAMAP" id="MF_00050">
    <property type="entry name" value="EF_Ts"/>
    <property type="match status" value="1"/>
</dbReference>
<keyword evidence="4" id="KW-0496">Mitochondrion</keyword>
<dbReference type="Gene3D" id="1.10.286.20">
    <property type="match status" value="1"/>
</dbReference>
<organism evidence="6 7">
    <name type="scientific">Cyanidiococcus yangmingshanensis</name>
    <dbReference type="NCBI Taxonomy" id="2690220"/>
    <lineage>
        <taxon>Eukaryota</taxon>
        <taxon>Rhodophyta</taxon>
        <taxon>Bangiophyceae</taxon>
        <taxon>Cyanidiales</taxon>
        <taxon>Cyanidiaceae</taxon>
        <taxon>Cyanidiococcus</taxon>
    </lineage>
</organism>
<protein>
    <recommendedName>
        <fullName evidence="4">Elongation factor Ts, mitochondrial</fullName>
        <shortName evidence="4">EF-Ts</shortName>
        <shortName evidence="4">EF-TsMt</shortName>
    </recommendedName>
</protein>
<feature type="domain" description="Translation elongation factor EFTs/EF1B dimerisation" evidence="5">
    <location>
        <begin position="90"/>
        <end position="266"/>
    </location>
</feature>
<keyword evidence="7" id="KW-1185">Reference proteome</keyword>
<evidence type="ECO:0000313" key="6">
    <source>
        <dbReference type="EMBL" id="KAF6000539.1"/>
    </source>
</evidence>
<dbReference type="PANTHER" id="PTHR11741">
    <property type="entry name" value="ELONGATION FACTOR TS"/>
    <property type="match status" value="1"/>
</dbReference>